<keyword evidence="4" id="KW-1185">Reference proteome</keyword>
<organism evidence="3 4">
    <name type="scientific">Nesterenkonia xinjiangensis</name>
    <dbReference type="NCBI Taxonomy" id="225327"/>
    <lineage>
        <taxon>Bacteria</taxon>
        <taxon>Bacillati</taxon>
        <taxon>Actinomycetota</taxon>
        <taxon>Actinomycetes</taxon>
        <taxon>Micrococcales</taxon>
        <taxon>Micrococcaceae</taxon>
        <taxon>Nesterenkonia</taxon>
    </lineage>
</organism>
<keyword evidence="2" id="KW-1133">Transmembrane helix</keyword>
<accession>A0A7Z0GNQ7</accession>
<dbReference type="RefSeq" id="WP_179541821.1">
    <property type="nucleotide sequence ID" value="NZ_BAAALL010000005.1"/>
</dbReference>
<sequence length="271" mass="29662">MSLEIKEQRMQAGTSRIDDRAPTADAREVMPGSRSSYARIPAAFRLQFIVPTLIWVPLLVFMASWAIALVIGFWGDAISDDRIAAQDPIYTGASQAALWCLLFMAAYAGTHNFPFSLALSYSRRVYVIGTFLAFLAVSVGFGIAFGLVAAIEQWTDGYGIHLYNFALPYLIGDGLWAGGLLAATVSLLLMLVGFASVMLYKRFSVAVLWALILGLVAVLAVAAMLITQSQGWTTVWQWMTEQTALSWTAWLVLPIAVLTGGSYWMIRRATA</sequence>
<gene>
    <name evidence="3" type="ORF">HNR09_001892</name>
</gene>
<proteinExistence type="predicted"/>
<evidence type="ECO:0000313" key="4">
    <source>
        <dbReference type="Proteomes" id="UP000535437"/>
    </source>
</evidence>
<keyword evidence="2" id="KW-0812">Transmembrane</keyword>
<dbReference type="AlphaFoldDB" id="A0A7Z0GNQ7"/>
<feature type="transmembrane region" description="Helical" evidence="2">
    <location>
        <begin position="175"/>
        <end position="200"/>
    </location>
</feature>
<dbReference type="Proteomes" id="UP000535437">
    <property type="component" value="Unassembled WGS sequence"/>
</dbReference>
<feature type="region of interest" description="Disordered" evidence="1">
    <location>
        <begin position="1"/>
        <end position="26"/>
    </location>
</feature>
<feature type="transmembrane region" description="Helical" evidence="2">
    <location>
        <begin position="94"/>
        <end position="113"/>
    </location>
</feature>
<name>A0A7Z0GNQ7_9MICC</name>
<evidence type="ECO:0000313" key="3">
    <source>
        <dbReference type="EMBL" id="NYJ78481.1"/>
    </source>
</evidence>
<dbReference type="EMBL" id="JACCFY010000001">
    <property type="protein sequence ID" value="NYJ78481.1"/>
    <property type="molecule type" value="Genomic_DNA"/>
</dbReference>
<keyword evidence="2" id="KW-0472">Membrane</keyword>
<reference evidence="3 4" key="1">
    <citation type="submission" date="2020-07" db="EMBL/GenBank/DDBJ databases">
        <title>Sequencing the genomes of 1000 actinobacteria strains.</title>
        <authorList>
            <person name="Klenk H.-P."/>
        </authorList>
    </citation>
    <scope>NUCLEOTIDE SEQUENCE [LARGE SCALE GENOMIC DNA]</scope>
    <source>
        <strain evidence="3 4">DSM 15475</strain>
    </source>
</reference>
<protein>
    <submittedName>
        <fullName evidence="3">Uncharacterized protein</fullName>
    </submittedName>
</protein>
<feature type="transmembrane region" description="Helical" evidence="2">
    <location>
        <begin position="48"/>
        <end position="74"/>
    </location>
</feature>
<feature type="transmembrane region" description="Helical" evidence="2">
    <location>
        <begin position="247"/>
        <end position="266"/>
    </location>
</feature>
<feature type="compositionally biased region" description="Basic and acidic residues" evidence="1">
    <location>
        <begin position="16"/>
        <end position="26"/>
    </location>
</feature>
<evidence type="ECO:0000256" key="2">
    <source>
        <dbReference type="SAM" id="Phobius"/>
    </source>
</evidence>
<feature type="transmembrane region" description="Helical" evidence="2">
    <location>
        <begin position="207"/>
        <end position="227"/>
    </location>
</feature>
<evidence type="ECO:0000256" key="1">
    <source>
        <dbReference type="SAM" id="MobiDB-lite"/>
    </source>
</evidence>
<feature type="transmembrane region" description="Helical" evidence="2">
    <location>
        <begin position="125"/>
        <end position="151"/>
    </location>
</feature>
<comment type="caution">
    <text evidence="3">The sequence shown here is derived from an EMBL/GenBank/DDBJ whole genome shotgun (WGS) entry which is preliminary data.</text>
</comment>